<evidence type="ECO:0000256" key="5">
    <source>
        <dbReference type="ARBA" id="ARBA00022692"/>
    </source>
</evidence>
<dbReference type="SUPFAM" id="SSF81345">
    <property type="entry name" value="ABC transporter involved in vitamin B12 uptake, BtuC"/>
    <property type="match status" value="1"/>
</dbReference>
<evidence type="ECO:0000256" key="1">
    <source>
        <dbReference type="ARBA" id="ARBA00004651"/>
    </source>
</evidence>
<dbReference type="CDD" id="cd06550">
    <property type="entry name" value="TM_ABC_iron-siderophores_like"/>
    <property type="match status" value="1"/>
</dbReference>
<proteinExistence type="inferred from homology"/>
<dbReference type="GO" id="GO:0005886">
    <property type="term" value="C:plasma membrane"/>
    <property type="evidence" value="ECO:0007669"/>
    <property type="project" value="UniProtKB-SubCell"/>
</dbReference>
<comment type="similarity">
    <text evidence="2">Belongs to the binding-protein-dependent transport system permease family. FecCD subfamily.</text>
</comment>
<keyword evidence="6" id="KW-1133">Transmembrane helix</keyword>
<keyword evidence="7" id="KW-0472">Membrane</keyword>
<dbReference type="EMBL" id="LT618793">
    <property type="protein sequence ID" value="SCQ74468.1"/>
    <property type="molecule type" value="Genomic_DNA"/>
</dbReference>
<gene>
    <name evidence="8" type="ORF">PFR_JS23_189</name>
</gene>
<evidence type="ECO:0000256" key="7">
    <source>
        <dbReference type="ARBA" id="ARBA00023136"/>
    </source>
</evidence>
<evidence type="ECO:0000256" key="6">
    <source>
        <dbReference type="ARBA" id="ARBA00022989"/>
    </source>
</evidence>
<sequence>MSDTRDGGHVPEPAGGQFPTRPSAGTPALAPWRHRIPRRMIVACTIIAVACVAMSLLALSLGDYPLTIPEVVSALFGDQGFATTVVTQWRAPRVVAGLVFGAALGLSGALFQTLTDNPLGSPDVIGFSTGSYTGVLIVTTLGATSAASTSVAAVVAGIITALVIYVLAWRGGMQGFRLIVVGIAATAMLTAINTFLLLRMRTEVAMSASIWGAGTLSLVSWAKLTFALPAAALLVACTVLLARPLRQLELGNDTALAHGTRVESSRLAILVVGVGLVAVVTAAVGPIAFISLSAPQVARRLARSAGIPLLTSAFTGALLLVGADVVAQHLTTNPIPVGIVTIVIGGAYLLALLFREARSL</sequence>
<dbReference type="Proteomes" id="UP000250080">
    <property type="component" value="Chromosome I"/>
</dbReference>
<name>A0A2C7ZEC9_9ACTN</name>
<dbReference type="GO" id="GO:0033214">
    <property type="term" value="P:siderophore-iron import into cell"/>
    <property type="evidence" value="ECO:0007669"/>
    <property type="project" value="TreeGrafter"/>
</dbReference>
<evidence type="ECO:0000313" key="9">
    <source>
        <dbReference type="Proteomes" id="UP000250080"/>
    </source>
</evidence>
<comment type="subcellular location">
    <subcellularLocation>
        <location evidence="1">Cell membrane</location>
        <topology evidence="1">Multi-pass membrane protein</topology>
    </subcellularLocation>
</comment>
<keyword evidence="5" id="KW-0812">Transmembrane</keyword>
<keyword evidence="3" id="KW-0813">Transport</keyword>
<dbReference type="PANTHER" id="PTHR30472">
    <property type="entry name" value="FERRIC ENTEROBACTIN TRANSPORT SYSTEM PERMEASE PROTEIN"/>
    <property type="match status" value="1"/>
</dbReference>
<evidence type="ECO:0000313" key="8">
    <source>
        <dbReference type="EMBL" id="SCQ74468.1"/>
    </source>
</evidence>
<dbReference type="RefSeq" id="WP_196485110.1">
    <property type="nucleotide sequence ID" value="NZ_CCYP01000040.1"/>
</dbReference>
<reference evidence="8 9" key="1">
    <citation type="submission" date="2016-09" db="EMBL/GenBank/DDBJ databases">
        <authorList>
            <person name="Laine KS P."/>
        </authorList>
    </citation>
    <scope>NUCLEOTIDE SEQUENCE [LARGE SCALE GENOMIC DNA]</scope>
    <source>
        <strain evidence="8">PFRJS-23</strain>
    </source>
</reference>
<dbReference type="InterPro" id="IPR000522">
    <property type="entry name" value="ABC_transptr_permease_BtuC"/>
</dbReference>
<dbReference type="Pfam" id="PF01032">
    <property type="entry name" value="FecCD"/>
    <property type="match status" value="1"/>
</dbReference>
<dbReference type="Gene3D" id="1.10.3470.10">
    <property type="entry name" value="ABC transporter involved in vitamin B12 uptake, BtuC"/>
    <property type="match status" value="1"/>
</dbReference>
<dbReference type="AlphaFoldDB" id="A0A2C7ZEC9"/>
<dbReference type="InterPro" id="IPR037294">
    <property type="entry name" value="ABC_BtuC-like"/>
</dbReference>
<dbReference type="PANTHER" id="PTHR30472:SF24">
    <property type="entry name" value="FERRIC ENTEROBACTIN TRANSPORT SYSTEM PERMEASE PROTEIN FEPG"/>
    <property type="match status" value="1"/>
</dbReference>
<evidence type="ECO:0000256" key="4">
    <source>
        <dbReference type="ARBA" id="ARBA00022475"/>
    </source>
</evidence>
<evidence type="ECO:0000256" key="3">
    <source>
        <dbReference type="ARBA" id="ARBA00022448"/>
    </source>
</evidence>
<dbReference type="GO" id="GO:0022857">
    <property type="term" value="F:transmembrane transporter activity"/>
    <property type="evidence" value="ECO:0007669"/>
    <property type="project" value="InterPro"/>
</dbReference>
<evidence type="ECO:0000256" key="2">
    <source>
        <dbReference type="ARBA" id="ARBA00007935"/>
    </source>
</evidence>
<keyword evidence="4" id="KW-1003">Cell membrane</keyword>
<protein>
    <submittedName>
        <fullName evidence="8">Ferric enterobactin transport system permease protein fepG</fullName>
    </submittedName>
</protein>
<accession>A0A2C7ZEC9</accession>
<organism evidence="8 9">
    <name type="scientific">Propionibacterium freudenreichii</name>
    <dbReference type="NCBI Taxonomy" id="1744"/>
    <lineage>
        <taxon>Bacteria</taxon>
        <taxon>Bacillati</taxon>
        <taxon>Actinomycetota</taxon>
        <taxon>Actinomycetes</taxon>
        <taxon>Propionibacteriales</taxon>
        <taxon>Propionibacteriaceae</taxon>
        <taxon>Propionibacterium</taxon>
    </lineage>
</organism>